<geneLocation type="plastid" evidence="8"/>
<evidence type="ECO:0000256" key="6">
    <source>
        <dbReference type="ARBA" id="ARBA00023136"/>
    </source>
</evidence>
<feature type="transmembrane region" description="Helical" evidence="7">
    <location>
        <begin position="44"/>
        <end position="61"/>
    </location>
</feature>
<keyword evidence="8" id="KW-0934">Plastid</keyword>
<evidence type="ECO:0008006" key="9">
    <source>
        <dbReference type="Google" id="ProtNLM"/>
    </source>
</evidence>
<keyword evidence="6 7" id="KW-0472">Membrane</keyword>
<dbReference type="PANTHER" id="PTHR30188">
    <property type="entry name" value="ABC TRANSPORTER PERMEASE PROTEIN-RELATED"/>
    <property type="match status" value="1"/>
</dbReference>
<evidence type="ECO:0000256" key="3">
    <source>
        <dbReference type="ARBA" id="ARBA00022448"/>
    </source>
</evidence>
<sequence>MVNEFYKRTLYCIKIIASLLNFNSLKKISISLLISQVKMIGPDSVSVTIITAFFIGMVLSLQVVKEFLYLNAIHLIGSVLTIAFLRELSPVLTIVIAIGRICSAFTAELGTMIITEQIDAFYLLGINPIIYLVIPRIISFVMMLPILNIFSIVTSLTSSAFICLLFYDIDPRIFWLSSYRVLSVVDILKSSIKIIILGILVSIISCAWGLATHGSTKNIGLAITSSVVTCLLCLFIVDFILSYFMFSTFSSTFQFV</sequence>
<accession>A0A4D6WM03</accession>
<reference evidence="8" key="2">
    <citation type="submission" date="2019-04" db="EMBL/GenBank/DDBJ databases">
        <authorList>
            <person name="Pasella M."/>
        </authorList>
    </citation>
    <scope>NUCLEOTIDE SEQUENCE</scope>
    <source>
        <strain evidence="8">PD2927</strain>
    </source>
</reference>
<feature type="transmembrane region" description="Helical" evidence="7">
    <location>
        <begin position="146"/>
        <end position="167"/>
    </location>
</feature>
<dbReference type="GO" id="GO:0005548">
    <property type="term" value="F:phospholipid transporter activity"/>
    <property type="evidence" value="ECO:0007669"/>
    <property type="project" value="TreeGrafter"/>
</dbReference>
<dbReference type="GO" id="GO:0043190">
    <property type="term" value="C:ATP-binding cassette (ABC) transporter complex"/>
    <property type="evidence" value="ECO:0007669"/>
    <property type="project" value="InterPro"/>
</dbReference>
<feature type="transmembrane region" description="Helical" evidence="7">
    <location>
        <begin position="92"/>
        <end position="114"/>
    </location>
</feature>
<dbReference type="EMBL" id="MK814616">
    <property type="protein sequence ID" value="QCI04964.1"/>
    <property type="molecule type" value="Genomic_DNA"/>
</dbReference>
<feature type="transmembrane region" description="Helical" evidence="7">
    <location>
        <begin position="222"/>
        <end position="246"/>
    </location>
</feature>
<reference evidence="8" key="1">
    <citation type="journal article" date="2019" name="Mol. Phylogenet. Evol.">
        <title>Morphological evolution and classification of the red algal order Ceramiales inferred using plastid phylogenomics.</title>
        <authorList>
            <person name="Diaz-Tapia P."/>
            <person name="Pasella M.M."/>
            <person name="Verbruggen H."/>
            <person name="Maggs C.A."/>
        </authorList>
    </citation>
    <scope>NUCLEOTIDE SEQUENCE</scope>
    <source>
        <strain evidence="8">PD2927</strain>
    </source>
</reference>
<evidence type="ECO:0000313" key="8">
    <source>
        <dbReference type="EMBL" id="QCI04964.1"/>
    </source>
</evidence>
<dbReference type="NCBIfam" id="TIGR00056">
    <property type="entry name" value="MlaE family lipid ABC transporter permease subunit"/>
    <property type="match status" value="1"/>
</dbReference>
<dbReference type="PANTHER" id="PTHR30188:SF4">
    <property type="entry name" value="PROTEIN TRIGALACTOSYLDIACYLGLYCEROL 1, CHLOROPLASTIC"/>
    <property type="match status" value="1"/>
</dbReference>
<keyword evidence="5 7" id="KW-1133">Transmembrane helix</keyword>
<feature type="transmembrane region" description="Helical" evidence="7">
    <location>
        <begin position="187"/>
        <end position="210"/>
    </location>
</feature>
<proteinExistence type="inferred from homology"/>
<keyword evidence="3" id="KW-0813">Transport</keyword>
<evidence type="ECO:0000256" key="1">
    <source>
        <dbReference type="ARBA" id="ARBA00004141"/>
    </source>
</evidence>
<protein>
    <recommendedName>
        <fullName evidence="9">ABC transporter permease</fullName>
    </recommendedName>
</protein>
<evidence type="ECO:0000256" key="5">
    <source>
        <dbReference type="ARBA" id="ARBA00022989"/>
    </source>
</evidence>
<gene>
    <name evidence="8" type="primary">ycf63</name>
</gene>
<keyword evidence="4 7" id="KW-0812">Transmembrane</keyword>
<evidence type="ECO:0000256" key="7">
    <source>
        <dbReference type="RuleBase" id="RU362044"/>
    </source>
</evidence>
<dbReference type="Pfam" id="PF02405">
    <property type="entry name" value="MlaE"/>
    <property type="match status" value="1"/>
</dbReference>
<dbReference type="InterPro" id="IPR030802">
    <property type="entry name" value="Permease_MalE"/>
</dbReference>
<feature type="transmembrane region" description="Helical" evidence="7">
    <location>
        <begin position="120"/>
        <end position="139"/>
    </location>
</feature>
<comment type="subcellular location">
    <subcellularLocation>
        <location evidence="1">Membrane</location>
        <topology evidence="1">Multi-pass membrane protein</topology>
    </subcellularLocation>
</comment>
<name>A0A4D6WM03_9FLOR</name>
<dbReference type="AlphaFoldDB" id="A0A4D6WM03"/>
<dbReference type="InterPro" id="IPR003453">
    <property type="entry name" value="ABC_MlaE_roteobac"/>
</dbReference>
<evidence type="ECO:0000256" key="2">
    <source>
        <dbReference type="ARBA" id="ARBA00007556"/>
    </source>
</evidence>
<organism evidence="8">
    <name type="scientific">Callithamnion tetricum</name>
    <dbReference type="NCBI Taxonomy" id="193179"/>
    <lineage>
        <taxon>Eukaryota</taxon>
        <taxon>Rhodophyta</taxon>
        <taxon>Florideophyceae</taxon>
        <taxon>Rhodymeniophycidae</taxon>
        <taxon>Ceramiales</taxon>
        <taxon>Callithamniaceae</taxon>
        <taxon>Callithamnion</taxon>
    </lineage>
</organism>
<feature type="transmembrane region" description="Helical" evidence="7">
    <location>
        <begin position="67"/>
        <end position="85"/>
    </location>
</feature>
<comment type="similarity">
    <text evidence="2 7">Belongs to the MlaE permease family.</text>
</comment>
<evidence type="ECO:0000256" key="4">
    <source>
        <dbReference type="ARBA" id="ARBA00022692"/>
    </source>
</evidence>